<dbReference type="InterPro" id="IPR052530">
    <property type="entry name" value="NAD(P)H_nitroreductase"/>
</dbReference>
<keyword evidence="3 7" id="KW-0288">FMN</keyword>
<accession>A0A7W7YM64</accession>
<dbReference type="PANTHER" id="PTHR43821">
    <property type="entry name" value="NAD(P)H NITROREDUCTASE YDJA-RELATED"/>
    <property type="match status" value="1"/>
</dbReference>
<dbReference type="AlphaFoldDB" id="A0A7W7YM64"/>
<evidence type="ECO:0000313" key="11">
    <source>
        <dbReference type="Proteomes" id="UP000534294"/>
    </source>
</evidence>
<dbReference type="PIRSF" id="PIRSF000232">
    <property type="entry name" value="YdjA"/>
    <property type="match status" value="1"/>
</dbReference>
<feature type="domain" description="Nitroreductase" evidence="9">
    <location>
        <begin position="13"/>
        <end position="175"/>
    </location>
</feature>
<dbReference type="InterPro" id="IPR029479">
    <property type="entry name" value="Nitroreductase"/>
</dbReference>
<keyword evidence="6 7" id="KW-0520">NAD</keyword>
<name>A0A7W7YM64_9BACT</name>
<evidence type="ECO:0000256" key="4">
    <source>
        <dbReference type="ARBA" id="ARBA00022857"/>
    </source>
</evidence>
<protein>
    <recommendedName>
        <fullName evidence="7">Putative NAD(P)H nitroreductase</fullName>
        <ecNumber evidence="7">1.-.-.-</ecNumber>
    </recommendedName>
</protein>
<sequence>MSLPSLTDTTALIRHRRSIKPVDMDAARPVDAPLLTELIENATWAPNHGLTEPWHFHVFSEAARQGLADNLRRIYQQTTPASEFREDKLKKMGDNPLLAPVIIACVMQRNGGAKIPEQEELEAISCALQNLMLSATAAGLGSFWSSPPLLDTAEFQTWLGIRPEDRCVGLIYLGWPRTGLNWPRSVRQPVETKISWHHD</sequence>
<dbReference type="PANTHER" id="PTHR43821:SF1">
    <property type="entry name" value="NAD(P)H NITROREDUCTASE YDJA-RELATED"/>
    <property type="match status" value="1"/>
</dbReference>
<feature type="binding site" description="in other chain" evidence="8">
    <location>
        <begin position="16"/>
        <end position="18"/>
    </location>
    <ligand>
        <name>FMN</name>
        <dbReference type="ChEBI" id="CHEBI:58210"/>
        <note>ligand shared between dimeric partners</note>
    </ligand>
</feature>
<dbReference type="InterPro" id="IPR000415">
    <property type="entry name" value="Nitroreductase-like"/>
</dbReference>
<keyword evidence="5 7" id="KW-0560">Oxidoreductase</keyword>
<evidence type="ECO:0000259" key="9">
    <source>
        <dbReference type="Pfam" id="PF00881"/>
    </source>
</evidence>
<evidence type="ECO:0000256" key="1">
    <source>
        <dbReference type="ARBA" id="ARBA00007118"/>
    </source>
</evidence>
<dbReference type="CDD" id="cd02135">
    <property type="entry name" value="YdjA-like"/>
    <property type="match status" value="1"/>
</dbReference>
<dbReference type="Gene3D" id="3.40.109.10">
    <property type="entry name" value="NADH Oxidase"/>
    <property type="match status" value="1"/>
</dbReference>
<feature type="binding site" description="in other chain" evidence="8">
    <location>
        <begin position="144"/>
        <end position="146"/>
    </location>
    <ligand>
        <name>FMN</name>
        <dbReference type="ChEBI" id="CHEBI:58210"/>
        <note>ligand shared between dimeric partners</note>
    </ligand>
</feature>
<comment type="caution">
    <text evidence="10">The sequence shown here is derived from an EMBL/GenBank/DDBJ whole genome shotgun (WGS) entry which is preliminary data.</text>
</comment>
<gene>
    <name evidence="10" type="ORF">HNQ64_003036</name>
</gene>
<dbReference type="Pfam" id="PF00881">
    <property type="entry name" value="Nitroreductase"/>
    <property type="match status" value="1"/>
</dbReference>
<keyword evidence="11" id="KW-1185">Reference proteome</keyword>
<dbReference type="GO" id="GO:0016491">
    <property type="term" value="F:oxidoreductase activity"/>
    <property type="evidence" value="ECO:0007669"/>
    <property type="project" value="UniProtKB-UniRule"/>
</dbReference>
<feature type="binding site" evidence="8">
    <location>
        <position position="48"/>
    </location>
    <ligand>
        <name>FMN</name>
        <dbReference type="ChEBI" id="CHEBI:58210"/>
        <note>ligand shared between dimeric partners</note>
    </ligand>
</feature>
<evidence type="ECO:0000313" key="10">
    <source>
        <dbReference type="EMBL" id="MBB5038771.1"/>
    </source>
</evidence>
<dbReference type="RefSeq" id="WP_184209881.1">
    <property type="nucleotide sequence ID" value="NZ_JACHIF010000006.1"/>
</dbReference>
<organism evidence="10 11">
    <name type="scientific">Prosthecobacter dejongeii</name>
    <dbReference type="NCBI Taxonomy" id="48465"/>
    <lineage>
        <taxon>Bacteria</taxon>
        <taxon>Pseudomonadati</taxon>
        <taxon>Verrucomicrobiota</taxon>
        <taxon>Verrucomicrobiia</taxon>
        <taxon>Verrucomicrobiales</taxon>
        <taxon>Verrucomicrobiaceae</taxon>
        <taxon>Prosthecobacter</taxon>
    </lineage>
</organism>
<evidence type="ECO:0000256" key="5">
    <source>
        <dbReference type="ARBA" id="ARBA00023002"/>
    </source>
</evidence>
<reference evidence="10 11" key="1">
    <citation type="submission" date="2020-08" db="EMBL/GenBank/DDBJ databases">
        <title>Genomic Encyclopedia of Type Strains, Phase IV (KMG-IV): sequencing the most valuable type-strain genomes for metagenomic binning, comparative biology and taxonomic classification.</title>
        <authorList>
            <person name="Goeker M."/>
        </authorList>
    </citation>
    <scope>NUCLEOTIDE SEQUENCE [LARGE SCALE GENOMIC DNA]</scope>
    <source>
        <strain evidence="10 11">DSM 12251</strain>
    </source>
</reference>
<dbReference type="InterPro" id="IPR026021">
    <property type="entry name" value="YdjA-like"/>
</dbReference>
<keyword evidence="4 7" id="KW-0521">NADP</keyword>
<evidence type="ECO:0000256" key="3">
    <source>
        <dbReference type="ARBA" id="ARBA00022643"/>
    </source>
</evidence>
<keyword evidence="2 7" id="KW-0285">Flavoprotein</keyword>
<dbReference type="Proteomes" id="UP000534294">
    <property type="component" value="Unassembled WGS sequence"/>
</dbReference>
<dbReference type="EMBL" id="JACHIF010000006">
    <property type="protein sequence ID" value="MBB5038771.1"/>
    <property type="molecule type" value="Genomic_DNA"/>
</dbReference>
<evidence type="ECO:0000256" key="7">
    <source>
        <dbReference type="PIRNR" id="PIRNR000232"/>
    </source>
</evidence>
<evidence type="ECO:0000256" key="8">
    <source>
        <dbReference type="PIRSR" id="PIRSR000232-1"/>
    </source>
</evidence>
<dbReference type="EC" id="1.-.-.-" evidence="7"/>
<proteinExistence type="inferred from homology"/>
<evidence type="ECO:0000256" key="6">
    <source>
        <dbReference type="ARBA" id="ARBA00023027"/>
    </source>
</evidence>
<evidence type="ECO:0000256" key="2">
    <source>
        <dbReference type="ARBA" id="ARBA00022630"/>
    </source>
</evidence>
<comment type="cofactor">
    <cofactor evidence="8">
        <name>FMN</name>
        <dbReference type="ChEBI" id="CHEBI:58210"/>
    </cofactor>
    <text evidence="8">Binds 1 FMN per subunit.</text>
</comment>
<comment type="similarity">
    <text evidence="1 7">Belongs to the nitroreductase family.</text>
</comment>
<dbReference type="SUPFAM" id="SSF55469">
    <property type="entry name" value="FMN-dependent nitroreductase-like"/>
    <property type="match status" value="1"/>
</dbReference>